<feature type="compositionally biased region" description="Basic and acidic residues" evidence="1">
    <location>
        <begin position="284"/>
        <end position="301"/>
    </location>
</feature>
<feature type="compositionally biased region" description="Acidic residues" evidence="1">
    <location>
        <begin position="1180"/>
        <end position="1211"/>
    </location>
</feature>
<feature type="compositionally biased region" description="Acidic residues" evidence="1">
    <location>
        <begin position="1154"/>
        <end position="1166"/>
    </location>
</feature>
<organism evidence="2 3">
    <name type="scientific">Eubacterium album</name>
    <dbReference type="NCBI Taxonomy" id="2978477"/>
    <lineage>
        <taxon>Bacteria</taxon>
        <taxon>Bacillati</taxon>
        <taxon>Bacillota</taxon>
        <taxon>Clostridia</taxon>
        <taxon>Eubacteriales</taxon>
        <taxon>Eubacteriaceae</taxon>
        <taxon>Eubacterium</taxon>
    </lineage>
</organism>
<dbReference type="InterPro" id="IPR027417">
    <property type="entry name" value="P-loop_NTPase"/>
</dbReference>
<feature type="compositionally biased region" description="Basic and acidic residues" evidence="1">
    <location>
        <begin position="1212"/>
        <end position="1242"/>
    </location>
</feature>
<feature type="region of interest" description="Disordered" evidence="1">
    <location>
        <begin position="284"/>
        <end position="483"/>
    </location>
</feature>
<proteinExistence type="predicted"/>
<feature type="compositionally biased region" description="Basic and acidic residues" evidence="1">
    <location>
        <begin position="211"/>
        <end position="224"/>
    </location>
</feature>
<dbReference type="InterPro" id="IPR011990">
    <property type="entry name" value="TPR-like_helical_dom_sf"/>
</dbReference>
<feature type="compositionally biased region" description="Acidic residues" evidence="1">
    <location>
        <begin position="328"/>
        <end position="351"/>
    </location>
</feature>
<keyword evidence="3" id="KW-1185">Reference proteome</keyword>
<dbReference type="Gene3D" id="1.25.40.10">
    <property type="entry name" value="Tetratricopeptide repeat domain"/>
    <property type="match status" value="1"/>
</dbReference>
<evidence type="ECO:0000313" key="3">
    <source>
        <dbReference type="Proteomes" id="UP001431199"/>
    </source>
</evidence>
<feature type="compositionally biased region" description="Basic and acidic residues" evidence="1">
    <location>
        <begin position="1167"/>
        <end position="1179"/>
    </location>
</feature>
<gene>
    <name evidence="2" type="ORF">N5B56_02755</name>
</gene>
<dbReference type="SUPFAM" id="SSF48452">
    <property type="entry name" value="TPR-like"/>
    <property type="match status" value="1"/>
</dbReference>
<feature type="region of interest" description="Disordered" evidence="1">
    <location>
        <begin position="211"/>
        <end position="237"/>
    </location>
</feature>
<comment type="caution">
    <text evidence="2">The sequence shown here is derived from an EMBL/GenBank/DDBJ whole genome shotgun (WGS) entry which is preliminary data.</text>
</comment>
<dbReference type="RefSeq" id="WP_260978338.1">
    <property type="nucleotide sequence ID" value="NZ_JAODBU010000003.1"/>
</dbReference>
<feature type="compositionally biased region" description="Basic and acidic residues" evidence="1">
    <location>
        <begin position="1074"/>
        <end position="1089"/>
    </location>
</feature>
<evidence type="ECO:0000256" key="1">
    <source>
        <dbReference type="SAM" id="MobiDB-lite"/>
    </source>
</evidence>
<name>A0ABT2LXI7_9FIRM</name>
<protein>
    <recommendedName>
        <fullName evidence="4">Tetratricopeptide repeat-containing protein</fullName>
    </recommendedName>
</protein>
<feature type="compositionally biased region" description="Acidic residues" evidence="1">
    <location>
        <begin position="995"/>
        <end position="1071"/>
    </location>
</feature>
<reference evidence="2" key="1">
    <citation type="submission" date="2022-09" db="EMBL/GenBank/DDBJ databases">
        <title>Eubacterium sp. LFL-14 isolated from human feces.</title>
        <authorList>
            <person name="Liu F."/>
        </authorList>
    </citation>
    <scope>NUCLEOTIDE SEQUENCE</scope>
    <source>
        <strain evidence="2">LFL-14</strain>
    </source>
</reference>
<evidence type="ECO:0000313" key="2">
    <source>
        <dbReference type="EMBL" id="MCT7398009.1"/>
    </source>
</evidence>
<feature type="compositionally biased region" description="Basic and acidic residues" evidence="1">
    <location>
        <begin position="367"/>
        <end position="381"/>
    </location>
</feature>
<evidence type="ECO:0008006" key="4">
    <source>
        <dbReference type="Google" id="ProtNLM"/>
    </source>
</evidence>
<dbReference type="Proteomes" id="UP001431199">
    <property type="component" value="Unassembled WGS sequence"/>
</dbReference>
<feature type="compositionally biased region" description="Basic and acidic residues" evidence="1">
    <location>
        <begin position="391"/>
        <end position="419"/>
    </location>
</feature>
<dbReference type="EMBL" id="JAODBU010000003">
    <property type="protein sequence ID" value="MCT7398009.1"/>
    <property type="molecule type" value="Genomic_DNA"/>
</dbReference>
<feature type="compositionally biased region" description="Low complexity" evidence="1">
    <location>
        <begin position="1105"/>
        <end position="1116"/>
    </location>
</feature>
<sequence length="1494" mass="170783">MDRNEYNFKIEEMRVAVRNKDYERAVQIADSLDYRREKANDILSLIADAYEMAKQYDKAKQALIIAYENTNTGRHLAYRLCLLSAKLQQFDEAEEFYQDFVELAPRDNDKYILQYEMQKAKKAPIGKLIEILEKYIQEDMEEKWAYELAKLYHEAGDEESCVDMCDEISLWFAEGKYVNKAMELKKLYRPLTKLQQERYDNYRLGRKPLQKIEKDERKENKQAGDIEDNLSIDNAISEDKEKESVSVKIADEVIDERPSIPFMIRKDNFKESIRKLKHPVIESIHKSNDEKKAEGESEQKELFAQQNNPDVQEIFVKQNDPEMHEITFEDEFEKDELELESEENSESEENPEVNKNSESEENPEVNKNLESEENLESKENEFIVDEANIEESSKEKSDYSAKEATDESDGKLDVEKIAVESDSTENNVDKEAETIFDGKENVDAIQENDSDEKSLSEEDNASNNESITDDEEDQIVKKQNTGQLSIEEVLHKLQDRGILKADTVEKAVKALDEAENIVEKTEEDFEKINPDYKRIQSIHEGLGIDEEGNEQEIEETETNNQDNEQYFDEIEISNQGKEIQHAGVSEFENPTHDKELGADHEKELDMVQRGLESFAAEAAADVFVPDVDTDVIEEEIKFQTGEISFGTMDLNEIVNQSAAPERHNEKRINVSSNDISDTVQLEKHTSSIPNMDNEMTEITLDPIDFEKTDNIEKSPETNEIPNFDIEALEDTETEGETKATPNTDMDTLGNEEAVGETKVIPNIDIEALEDEEVAGETKAIPNIEEELEKAAESEQTNVPTLDLEFDMPEIISGTDDSVLGNQLPEEDLVNYDIEETIQYEKEELEELNNIIDSERMMNIEGKPEELPEYEEPEVVTEKLPKKRLSELSADLEEIFNNDIIDFRDMPAEELERERRESILISDIDKTMELERPKSISDLVKEAEENIISEEPELLDEPLEETVGESESDTIDEDAVESTEPEMESLGKTENKPVDELENESTEEFEINSTDESENEYAETIEDYETIDDVEEVEDSEDEHIEDIEESEDESVEDFEELKEDLVEEELQEDSSENLTKDEPEETKKSKMENVEMPEVSAKMDKIAQEIESMPEISIPELDIPKIEIPNLDLPDLSDEDALELSDLTDVADSKEDSESVDGLDDNDEVEDSKLKGSLDKSEDYVESEPEEVEPAEQESESTEEVEPAEQESDAVEEGKDSEQETEQKSAEKESETKEEKDNSGTKIVTDEDMKVFANYTNIEGLDDTIKYTIEKLVKEFVPDGNSSNGNIAISGDEKSGKTTLAIDIIKMVNAKRGRAGRRIAKVNAEVLNRRGFTAALNKLMGSDLIVEKATDLNSEQIDEIIKSAKLYTNDMLIVLEGETDAMADMFDENEELKQIFDYPILIKTYNVKEWVAYGVQYAKDNGFNINEMGMLALFKAIDDWYGTKKEISQKDVEQILDAAIKRAKHKLGRKIVGIFKTKDKDDLQILKEADFNIK</sequence>
<feature type="compositionally biased region" description="Basic and acidic residues" evidence="1">
    <location>
        <begin position="427"/>
        <end position="442"/>
    </location>
</feature>
<accession>A0ABT2LXI7</accession>
<feature type="region of interest" description="Disordered" evidence="1">
    <location>
        <begin position="946"/>
        <end position="1242"/>
    </location>
</feature>
<feature type="compositionally biased region" description="Basic and acidic residues" evidence="1">
    <location>
        <begin position="984"/>
        <end position="994"/>
    </location>
</feature>
<feature type="compositionally biased region" description="Acidic residues" evidence="1">
    <location>
        <begin position="946"/>
        <end position="982"/>
    </location>
</feature>
<dbReference type="SUPFAM" id="SSF52540">
    <property type="entry name" value="P-loop containing nucleoside triphosphate hydrolases"/>
    <property type="match status" value="1"/>
</dbReference>